<organism evidence="1 2">
    <name type="scientific">Aquamicrobium defluvii</name>
    <dbReference type="NCBI Taxonomy" id="69279"/>
    <lineage>
        <taxon>Bacteria</taxon>
        <taxon>Pseudomonadati</taxon>
        <taxon>Pseudomonadota</taxon>
        <taxon>Alphaproteobacteria</taxon>
        <taxon>Hyphomicrobiales</taxon>
        <taxon>Phyllobacteriaceae</taxon>
        <taxon>Aquamicrobium</taxon>
    </lineage>
</organism>
<dbReference type="Pfam" id="PF05354">
    <property type="entry name" value="Phage_attach"/>
    <property type="match status" value="1"/>
</dbReference>
<protein>
    <submittedName>
        <fullName evidence="1">Uncharacterized protein</fullName>
    </submittedName>
</protein>
<dbReference type="EMBL" id="JENY01000010">
    <property type="protein sequence ID" value="EXL08907.1"/>
    <property type="molecule type" value="Genomic_DNA"/>
</dbReference>
<sequence length="103" mass="11288">MSAFAAAVDLLFADPNIGRDAVHTPDGGTPVPVRIIVRRADEVTGFGEARLWSETTRIDLRVAEVANPRPGDRIDIGGDAFLIQGEPIRDRERLVWTVDLRPA</sequence>
<reference evidence="1 2" key="1">
    <citation type="submission" date="2014-02" db="EMBL/GenBank/DDBJ databases">
        <title>Aquamicrobium defluvii Genome sequencing.</title>
        <authorList>
            <person name="Wang X."/>
        </authorList>
    </citation>
    <scope>NUCLEOTIDE SEQUENCE [LARGE SCALE GENOMIC DNA]</scope>
    <source>
        <strain evidence="1 2">W13Z1</strain>
    </source>
</reference>
<dbReference type="STRING" id="69279.BG36_02260"/>
<dbReference type="HOGENOM" id="CLU_2261583_0_0_5"/>
<dbReference type="Proteomes" id="UP000019849">
    <property type="component" value="Unassembled WGS sequence"/>
</dbReference>
<dbReference type="InterPro" id="IPR008018">
    <property type="entry name" value="Phage_tail_attach_FII"/>
</dbReference>
<accession>A0A011TXP8</accession>
<comment type="caution">
    <text evidence="1">The sequence shown here is derived from an EMBL/GenBank/DDBJ whole genome shotgun (WGS) entry which is preliminary data.</text>
</comment>
<dbReference type="RefSeq" id="WP_035025776.1">
    <property type="nucleotide sequence ID" value="NZ_KK073884.1"/>
</dbReference>
<name>A0A011TXP8_9HYPH</name>
<dbReference type="PATRIC" id="fig|69279.3.peg.1857"/>
<proteinExistence type="predicted"/>
<dbReference type="eggNOG" id="ENOG50333KT">
    <property type="taxonomic scope" value="Bacteria"/>
</dbReference>
<evidence type="ECO:0000313" key="1">
    <source>
        <dbReference type="EMBL" id="EXL08907.1"/>
    </source>
</evidence>
<gene>
    <name evidence="1" type="ORF">BG36_02260</name>
</gene>
<evidence type="ECO:0000313" key="2">
    <source>
        <dbReference type="Proteomes" id="UP000019849"/>
    </source>
</evidence>
<dbReference type="AlphaFoldDB" id="A0A011TXP8"/>
<dbReference type="GO" id="GO:0019068">
    <property type="term" value="P:virion assembly"/>
    <property type="evidence" value="ECO:0007669"/>
    <property type="project" value="InterPro"/>
</dbReference>